<dbReference type="AlphaFoldDB" id="D7MNR1"/>
<gene>
    <name evidence="2" type="ORF">ARALYDRAFT_684433</name>
</gene>
<dbReference type="Gramene" id="Al_scaffold_0008_1253">
    <property type="protein sequence ID" value="Al_scaffold_0008_1253"/>
    <property type="gene ID" value="Al_scaffold_0008_1253"/>
</dbReference>
<sequence>VTRKRSRQEDINTNADVNVRDNTLKTLQEGNSNGWIEEDESTDGGNCGKNGDNAEAAQKDSNLKNPVPTKSFGTDG</sequence>
<feature type="region of interest" description="Disordered" evidence="1">
    <location>
        <begin position="1"/>
        <end position="76"/>
    </location>
</feature>
<keyword evidence="3" id="KW-1185">Reference proteome</keyword>
<feature type="non-terminal residue" evidence="2">
    <location>
        <position position="1"/>
    </location>
</feature>
<reference evidence="3" key="1">
    <citation type="journal article" date="2011" name="Nat. Genet.">
        <title>The Arabidopsis lyrata genome sequence and the basis of rapid genome size change.</title>
        <authorList>
            <person name="Hu T.T."/>
            <person name="Pattyn P."/>
            <person name="Bakker E.G."/>
            <person name="Cao J."/>
            <person name="Cheng J.-F."/>
            <person name="Clark R.M."/>
            <person name="Fahlgren N."/>
            <person name="Fawcett J.A."/>
            <person name="Grimwood J."/>
            <person name="Gundlach H."/>
            <person name="Haberer G."/>
            <person name="Hollister J.D."/>
            <person name="Ossowski S."/>
            <person name="Ottilar R.P."/>
            <person name="Salamov A.A."/>
            <person name="Schneeberger K."/>
            <person name="Spannagl M."/>
            <person name="Wang X."/>
            <person name="Yang L."/>
            <person name="Nasrallah M.E."/>
            <person name="Bergelson J."/>
            <person name="Carrington J.C."/>
            <person name="Gaut B.S."/>
            <person name="Schmutz J."/>
            <person name="Mayer K.F.X."/>
            <person name="Van de Peer Y."/>
            <person name="Grigoriev I.V."/>
            <person name="Nordborg M."/>
            <person name="Weigel D."/>
            <person name="Guo Y.-L."/>
        </authorList>
    </citation>
    <scope>NUCLEOTIDE SEQUENCE [LARGE SCALE GENOMIC DNA]</scope>
    <source>
        <strain evidence="3">cv. MN47</strain>
    </source>
</reference>
<dbReference type="EMBL" id="GL348720">
    <property type="protein sequence ID" value="EFH40237.1"/>
    <property type="molecule type" value="Genomic_DNA"/>
</dbReference>
<feature type="non-terminal residue" evidence="2">
    <location>
        <position position="76"/>
    </location>
</feature>
<proteinExistence type="predicted"/>
<dbReference type="HOGENOM" id="CLU_2661721_0_0_1"/>
<evidence type="ECO:0000313" key="2">
    <source>
        <dbReference type="EMBL" id="EFH40237.1"/>
    </source>
</evidence>
<accession>D7MNR1</accession>
<organism evidence="3">
    <name type="scientific">Arabidopsis lyrata subsp. lyrata</name>
    <name type="common">Lyre-leaved rock-cress</name>
    <dbReference type="NCBI Taxonomy" id="81972"/>
    <lineage>
        <taxon>Eukaryota</taxon>
        <taxon>Viridiplantae</taxon>
        <taxon>Streptophyta</taxon>
        <taxon>Embryophyta</taxon>
        <taxon>Tracheophyta</taxon>
        <taxon>Spermatophyta</taxon>
        <taxon>Magnoliopsida</taxon>
        <taxon>eudicotyledons</taxon>
        <taxon>Gunneridae</taxon>
        <taxon>Pentapetalae</taxon>
        <taxon>rosids</taxon>
        <taxon>malvids</taxon>
        <taxon>Brassicales</taxon>
        <taxon>Brassicaceae</taxon>
        <taxon>Camelineae</taxon>
        <taxon>Arabidopsis</taxon>
    </lineage>
</organism>
<dbReference type="Proteomes" id="UP000008694">
    <property type="component" value="Unassembled WGS sequence"/>
</dbReference>
<protein>
    <submittedName>
        <fullName evidence="2">Predicted protein</fullName>
    </submittedName>
</protein>
<evidence type="ECO:0000313" key="3">
    <source>
        <dbReference type="Proteomes" id="UP000008694"/>
    </source>
</evidence>
<evidence type="ECO:0000256" key="1">
    <source>
        <dbReference type="SAM" id="MobiDB-lite"/>
    </source>
</evidence>
<feature type="compositionally biased region" description="Polar residues" evidence="1">
    <location>
        <begin position="24"/>
        <end position="34"/>
    </location>
</feature>
<name>D7MNR1_ARALL</name>